<dbReference type="GO" id="GO:0004252">
    <property type="term" value="F:serine-type endopeptidase activity"/>
    <property type="evidence" value="ECO:0007669"/>
    <property type="project" value="UniProtKB-UniRule"/>
</dbReference>
<keyword evidence="2 7" id="KW-0645">Protease</keyword>
<sequence>MSRRGDTLCEIADVLADMDEKQLEQARTALEKIRHARKEERILYDSSEVDRRTMLLKQLQEGPVVMLGVSNIHGVGVFAVTNLYKGINPFEGVAVEQATDEYEIFTDKDLSTLQPAVRQLCLSFFAPFTSGNGYYSLPEVGEEGLAYPVNATGLNTLDVSWYLNHSEVPNIELIEVAAIGSPLSTSFMRFALTSLLAKVTAIGAAKDDDYTVLSILSGGSMVYVDTIPELLHKVGVEVDGRIATLLSTANIKTLKFAECQIVPTSSGSVSNADLCDYLHGARRHLPDLQVTCGRNIAGEMTQLDDTLHVNDPDAYMQDYLRRMNMGEVWGLIQQYPRREVTVAVIDQGVNFSDPDMAPLRGTFTTSDGKVIDGGWNFQYGNSTLTLGFHHGQRVSRVLAARGNNSAGMVGVAPDHVRLVSLQISGAMSQFLEALDMAIDLGVDVISMSLTYHMNGYSSSEKALLRTALLRAQQRNIVLVSSAGNDNMDAHDCYPCWYGGPSAICVTALNNDANNTLANFSNFGNRVDIAAFGTSIYSGSLVPGVHVWSSGASFATPMVSAGAAILLSLGVQPSRVKSILVSSTDPLQGSNKHIRPRSGALNILSSVQNAIQMYGLRTTNRNLRATS</sequence>
<gene>
    <name evidence="9" type="ORF">FOL47_007591</name>
</gene>
<proteinExistence type="inferred from homology"/>
<dbReference type="SUPFAM" id="SSF52743">
    <property type="entry name" value="Subtilisin-like"/>
    <property type="match status" value="1"/>
</dbReference>
<comment type="catalytic activity">
    <reaction evidence="5">
        <text>Hydrolysis of proteins with broad specificity for peptide bonds, and a preference for a large uncharged residue in P1. Hydrolyzes peptide amides.</text>
        <dbReference type="EC" id="3.4.21.62"/>
    </reaction>
</comment>
<dbReference type="PROSITE" id="PS51892">
    <property type="entry name" value="SUBTILASE"/>
    <property type="match status" value="1"/>
</dbReference>
<organism evidence="9 10">
    <name type="scientific">Perkinsus chesapeaki</name>
    <name type="common">Clam parasite</name>
    <name type="synonym">Perkinsus andrewsi</name>
    <dbReference type="NCBI Taxonomy" id="330153"/>
    <lineage>
        <taxon>Eukaryota</taxon>
        <taxon>Sar</taxon>
        <taxon>Alveolata</taxon>
        <taxon>Perkinsozoa</taxon>
        <taxon>Perkinsea</taxon>
        <taxon>Perkinsida</taxon>
        <taxon>Perkinsidae</taxon>
        <taxon>Perkinsus</taxon>
    </lineage>
</organism>
<evidence type="ECO:0000256" key="5">
    <source>
        <dbReference type="ARBA" id="ARBA00023529"/>
    </source>
</evidence>
<evidence type="ECO:0000256" key="2">
    <source>
        <dbReference type="ARBA" id="ARBA00022670"/>
    </source>
</evidence>
<dbReference type="EC" id="3.4.21.62" evidence="6"/>
<dbReference type="Pfam" id="PF00082">
    <property type="entry name" value="Peptidase_S8"/>
    <property type="match status" value="1"/>
</dbReference>
<evidence type="ECO:0000256" key="6">
    <source>
        <dbReference type="ARBA" id="ARBA00023619"/>
    </source>
</evidence>
<dbReference type="OrthoDB" id="10267592at2759"/>
<evidence type="ECO:0000313" key="10">
    <source>
        <dbReference type="Proteomes" id="UP000591131"/>
    </source>
</evidence>
<evidence type="ECO:0000313" key="9">
    <source>
        <dbReference type="EMBL" id="KAF4659415.1"/>
    </source>
</evidence>
<dbReference type="PANTHER" id="PTHR43806">
    <property type="entry name" value="PEPTIDASE S8"/>
    <property type="match status" value="1"/>
</dbReference>
<dbReference type="InterPro" id="IPR050131">
    <property type="entry name" value="Peptidase_S8_subtilisin-like"/>
</dbReference>
<accession>A0A7J6LJF2</accession>
<dbReference type="Proteomes" id="UP000591131">
    <property type="component" value="Unassembled WGS sequence"/>
</dbReference>
<dbReference type="PANTHER" id="PTHR43806:SF11">
    <property type="entry name" value="CEREVISIN-RELATED"/>
    <property type="match status" value="1"/>
</dbReference>
<feature type="active site" description="Charge relay system" evidence="7">
    <location>
        <position position="552"/>
    </location>
</feature>
<dbReference type="AlphaFoldDB" id="A0A7J6LJF2"/>
<dbReference type="EMBL" id="JAAPAO010000453">
    <property type="protein sequence ID" value="KAF4659415.1"/>
    <property type="molecule type" value="Genomic_DNA"/>
</dbReference>
<evidence type="ECO:0000256" key="4">
    <source>
        <dbReference type="ARBA" id="ARBA00022825"/>
    </source>
</evidence>
<name>A0A7J6LJF2_PERCH</name>
<keyword evidence="4 7" id="KW-0720">Serine protease</keyword>
<evidence type="ECO:0000256" key="1">
    <source>
        <dbReference type="ARBA" id="ARBA00011073"/>
    </source>
</evidence>
<dbReference type="InterPro" id="IPR015500">
    <property type="entry name" value="Peptidase_S8_subtilisin-rel"/>
</dbReference>
<protein>
    <recommendedName>
        <fullName evidence="6">subtilisin</fullName>
        <ecNumber evidence="6">3.4.21.62</ecNumber>
    </recommendedName>
</protein>
<feature type="active site" description="Charge relay system" evidence="7">
    <location>
        <position position="390"/>
    </location>
</feature>
<feature type="domain" description="Peptidase S8/S53" evidence="8">
    <location>
        <begin position="338"/>
        <end position="586"/>
    </location>
</feature>
<comment type="caution">
    <text evidence="9">The sequence shown here is derived from an EMBL/GenBank/DDBJ whole genome shotgun (WGS) entry which is preliminary data.</text>
</comment>
<dbReference type="PRINTS" id="PR00723">
    <property type="entry name" value="SUBTILISIN"/>
</dbReference>
<dbReference type="GO" id="GO:0006508">
    <property type="term" value="P:proteolysis"/>
    <property type="evidence" value="ECO:0007669"/>
    <property type="project" value="UniProtKB-KW"/>
</dbReference>
<reference evidence="9 10" key="1">
    <citation type="submission" date="2020-04" db="EMBL/GenBank/DDBJ databases">
        <title>Perkinsus chesapeaki whole genome sequence.</title>
        <authorList>
            <person name="Bogema D.R."/>
        </authorList>
    </citation>
    <scope>NUCLEOTIDE SEQUENCE [LARGE SCALE GENOMIC DNA]</scope>
    <source>
        <strain evidence="9">ATCC PRA-425</strain>
    </source>
</reference>
<evidence type="ECO:0000259" key="8">
    <source>
        <dbReference type="Pfam" id="PF00082"/>
    </source>
</evidence>
<evidence type="ECO:0000256" key="3">
    <source>
        <dbReference type="ARBA" id="ARBA00022801"/>
    </source>
</evidence>
<dbReference type="Gene3D" id="3.40.50.200">
    <property type="entry name" value="Peptidase S8/S53 domain"/>
    <property type="match status" value="1"/>
</dbReference>
<keyword evidence="3 7" id="KW-0378">Hydrolase</keyword>
<dbReference type="InterPro" id="IPR000209">
    <property type="entry name" value="Peptidase_S8/S53_dom"/>
</dbReference>
<dbReference type="InterPro" id="IPR036852">
    <property type="entry name" value="Peptidase_S8/S53_dom_sf"/>
</dbReference>
<keyword evidence="10" id="KW-1185">Reference proteome</keyword>
<feature type="active site" description="Charge relay system" evidence="7">
    <location>
        <position position="346"/>
    </location>
</feature>
<comment type="similarity">
    <text evidence="1 7">Belongs to the peptidase S8 family.</text>
</comment>
<evidence type="ECO:0000256" key="7">
    <source>
        <dbReference type="PROSITE-ProRule" id="PRU01240"/>
    </source>
</evidence>